<gene>
    <name evidence="5" type="ORF">Amac_072430</name>
</gene>
<keyword evidence="3" id="KW-0732">Signal</keyword>
<dbReference type="SUPFAM" id="SSF53822">
    <property type="entry name" value="Periplasmic binding protein-like I"/>
    <property type="match status" value="1"/>
</dbReference>
<dbReference type="GO" id="GO:0030246">
    <property type="term" value="F:carbohydrate binding"/>
    <property type="evidence" value="ECO:0007669"/>
    <property type="project" value="UniProtKB-ARBA"/>
</dbReference>
<dbReference type="Proteomes" id="UP000331127">
    <property type="component" value="Unassembled WGS sequence"/>
</dbReference>
<comment type="caution">
    <text evidence="5">The sequence shown here is derived from an EMBL/GenBank/DDBJ whole genome shotgun (WGS) entry which is preliminary data.</text>
</comment>
<feature type="domain" description="Periplasmic binding protein" evidence="4">
    <location>
        <begin position="95"/>
        <end position="320"/>
    </location>
</feature>
<dbReference type="RefSeq" id="WP_170322827.1">
    <property type="nucleotide sequence ID" value="NZ_BAAAHL010000081.1"/>
</dbReference>
<evidence type="ECO:0000259" key="4">
    <source>
        <dbReference type="Pfam" id="PF13407"/>
    </source>
</evidence>
<dbReference type="EMBL" id="BLAE01000048">
    <property type="protein sequence ID" value="GES13646.1"/>
    <property type="molecule type" value="Genomic_DNA"/>
</dbReference>
<protein>
    <submittedName>
        <fullName evidence="5">ABC transporter substrate-binding protein</fullName>
    </submittedName>
</protein>
<dbReference type="PANTHER" id="PTHR46847">
    <property type="entry name" value="D-ALLOSE-BINDING PERIPLASMIC PROTEIN-RELATED"/>
    <property type="match status" value="1"/>
</dbReference>
<comment type="similarity">
    <text evidence="2">Belongs to the bacterial solute-binding protein 2 family.</text>
</comment>
<proteinExistence type="inferred from homology"/>
<dbReference type="GO" id="GO:0030313">
    <property type="term" value="C:cell envelope"/>
    <property type="evidence" value="ECO:0007669"/>
    <property type="project" value="UniProtKB-SubCell"/>
</dbReference>
<evidence type="ECO:0000256" key="2">
    <source>
        <dbReference type="ARBA" id="ARBA00007639"/>
    </source>
</evidence>
<organism evidence="5 6">
    <name type="scientific">Acrocarpospora macrocephala</name>
    <dbReference type="NCBI Taxonomy" id="150177"/>
    <lineage>
        <taxon>Bacteria</taxon>
        <taxon>Bacillati</taxon>
        <taxon>Actinomycetota</taxon>
        <taxon>Actinomycetes</taxon>
        <taxon>Streptosporangiales</taxon>
        <taxon>Streptosporangiaceae</taxon>
        <taxon>Acrocarpospora</taxon>
    </lineage>
</organism>
<dbReference type="InterPro" id="IPR025997">
    <property type="entry name" value="SBP_2_dom"/>
</dbReference>
<reference evidence="5 6" key="1">
    <citation type="submission" date="2019-10" db="EMBL/GenBank/DDBJ databases">
        <title>Whole genome shotgun sequence of Acrocarpospora macrocephala NBRC 16266.</title>
        <authorList>
            <person name="Ichikawa N."/>
            <person name="Kimura A."/>
            <person name="Kitahashi Y."/>
            <person name="Komaki H."/>
            <person name="Oguchi A."/>
        </authorList>
    </citation>
    <scope>NUCLEOTIDE SEQUENCE [LARGE SCALE GENOMIC DNA]</scope>
    <source>
        <strain evidence="5 6">NBRC 16266</strain>
    </source>
</reference>
<evidence type="ECO:0000313" key="5">
    <source>
        <dbReference type="EMBL" id="GES13646.1"/>
    </source>
</evidence>
<evidence type="ECO:0000256" key="3">
    <source>
        <dbReference type="ARBA" id="ARBA00022729"/>
    </source>
</evidence>
<dbReference type="PROSITE" id="PS51257">
    <property type="entry name" value="PROKAR_LIPOPROTEIN"/>
    <property type="match status" value="1"/>
</dbReference>
<dbReference type="Pfam" id="PF13407">
    <property type="entry name" value="Peripla_BP_4"/>
    <property type="match status" value="1"/>
</dbReference>
<dbReference type="Gene3D" id="3.40.50.2300">
    <property type="match status" value="2"/>
</dbReference>
<dbReference type="CDD" id="cd01536">
    <property type="entry name" value="PBP1_ABC_sugar_binding-like"/>
    <property type="match status" value="1"/>
</dbReference>
<sequence length="356" mass="36451">MGTYKQVIVAAGVALTLALTGCTSTRNEGAAEQGAATQPAGSGGLPAIASPQEVIAKSLGAMRGKKVQMITISGDGAALTRAWKERTVLGFREVGVDFTAINANFDTQVLAQQVQTAIDQKPDALILHNADLSGLAKLIQQAQSAGIYVIVLNLGSNAQSDAYIGPNWTAMVGKLAERAAADCKAMNKKDVAIISGFASDTGSLLTVESATQVFKDQGMNLVASQPGQYDPTKANEITRTLLQQHPGLCALIGNWDGMMSGAANAVAQAGKIGQVGVYTTDSSDVACDGIAKGTVAAAVNYGGGTTMGDDAVAVTQYLLQSGVTPGASRTALFTPTQIIDKSNYQLAGSCYAAAAQ</sequence>
<name>A0A5M3WYZ7_9ACTN</name>
<keyword evidence="6" id="KW-1185">Reference proteome</keyword>
<accession>A0A5M3WYZ7</accession>
<evidence type="ECO:0000313" key="6">
    <source>
        <dbReference type="Proteomes" id="UP000331127"/>
    </source>
</evidence>
<dbReference type="AlphaFoldDB" id="A0A5M3WYZ7"/>
<evidence type="ECO:0000256" key="1">
    <source>
        <dbReference type="ARBA" id="ARBA00004196"/>
    </source>
</evidence>
<dbReference type="InterPro" id="IPR028082">
    <property type="entry name" value="Peripla_BP_I"/>
</dbReference>
<comment type="subcellular location">
    <subcellularLocation>
        <location evidence="1">Cell envelope</location>
    </subcellularLocation>
</comment>
<dbReference type="PANTHER" id="PTHR46847:SF1">
    <property type="entry name" value="D-ALLOSE-BINDING PERIPLASMIC PROTEIN-RELATED"/>
    <property type="match status" value="1"/>
</dbReference>